<feature type="region of interest" description="Disordered" evidence="1">
    <location>
        <begin position="1"/>
        <end position="22"/>
    </location>
</feature>
<accession>A0ABM9JZU0</accession>
<comment type="caution">
    <text evidence="2">The sequence shown here is derived from an EMBL/GenBank/DDBJ whole genome shotgun (WGS) entry which is preliminary data.</text>
</comment>
<proteinExistence type="predicted"/>
<evidence type="ECO:0000256" key="1">
    <source>
        <dbReference type="SAM" id="MobiDB-lite"/>
    </source>
</evidence>
<dbReference type="Proteomes" id="UP001189813">
    <property type="component" value="Unassembled WGS sequence"/>
</dbReference>
<reference evidence="2 3" key="1">
    <citation type="submission" date="2023-07" db="EMBL/GenBank/DDBJ databases">
        <authorList>
            <person name="Peeters C."/>
        </authorList>
    </citation>
    <scope>NUCLEOTIDE SEQUENCE [LARGE SCALE GENOMIC DNA]</scope>
    <source>
        <strain evidence="2 3">LMG 19083</strain>
    </source>
</reference>
<evidence type="ECO:0000313" key="2">
    <source>
        <dbReference type="EMBL" id="CAJ0808811.1"/>
    </source>
</evidence>
<evidence type="ECO:0000313" key="3">
    <source>
        <dbReference type="Proteomes" id="UP001189813"/>
    </source>
</evidence>
<gene>
    <name evidence="2" type="ORF">LMG19083_04777</name>
</gene>
<sequence>MSGEFVTDIQSSDGQTSTTGGVSGHINVFTSKEGLQSTAYTTLRWFDEMRITFGISAARQQAYNETQRIRCNYDDSREGIEVGPVVPLENVVAISAAKADEVRVRGWIAEHCLHAQFVSSEAAAFLEPEDLQSLL</sequence>
<keyword evidence="3" id="KW-1185">Reference proteome</keyword>
<name>A0ABM9JZU0_9RALS</name>
<protein>
    <submittedName>
        <fullName evidence="2">Uncharacterized protein</fullName>
    </submittedName>
</protein>
<organism evidence="2 3">
    <name type="scientific">Ralstonia psammae</name>
    <dbReference type="NCBI Taxonomy" id="3058598"/>
    <lineage>
        <taxon>Bacteria</taxon>
        <taxon>Pseudomonadati</taxon>
        <taxon>Pseudomonadota</taxon>
        <taxon>Betaproteobacteria</taxon>
        <taxon>Burkholderiales</taxon>
        <taxon>Burkholderiaceae</taxon>
        <taxon>Ralstonia</taxon>
    </lineage>
</organism>
<dbReference type="EMBL" id="CATZBU010000022">
    <property type="protein sequence ID" value="CAJ0808811.1"/>
    <property type="molecule type" value="Genomic_DNA"/>
</dbReference>
<feature type="compositionally biased region" description="Polar residues" evidence="1">
    <location>
        <begin position="8"/>
        <end position="20"/>
    </location>
</feature>